<dbReference type="PANTHER" id="PTHR10291">
    <property type="entry name" value="DEHYDRODOLICHYL DIPHOSPHATE SYNTHASE FAMILY MEMBER"/>
    <property type="match status" value="1"/>
</dbReference>
<dbReference type="GO" id="GO:0016094">
    <property type="term" value="P:polyprenol biosynthetic process"/>
    <property type="evidence" value="ECO:0007669"/>
    <property type="project" value="TreeGrafter"/>
</dbReference>
<feature type="binding site" evidence="2">
    <location>
        <position position="29"/>
    </location>
    <ligand>
        <name>Mg(2+)</name>
        <dbReference type="ChEBI" id="CHEBI:18420"/>
    </ligand>
</feature>
<dbReference type="CDD" id="cd00475">
    <property type="entry name" value="Cis_IPPS"/>
    <property type="match status" value="1"/>
</dbReference>
<evidence type="ECO:0000313" key="4">
    <source>
        <dbReference type="EMBL" id="KIC56247.1"/>
    </source>
</evidence>
<dbReference type="SUPFAM" id="SSF64005">
    <property type="entry name" value="Undecaprenyl diphosphate synthase"/>
    <property type="match status" value="1"/>
</dbReference>
<feature type="active site" description="Proton acceptor" evidence="2">
    <location>
        <position position="77"/>
    </location>
</feature>
<organism evidence="4 5">
    <name type="scientific">Brevundimonas nasdae</name>
    <dbReference type="NCBI Taxonomy" id="172043"/>
    <lineage>
        <taxon>Bacteria</taxon>
        <taxon>Pseudomonadati</taxon>
        <taxon>Pseudomonadota</taxon>
        <taxon>Alphaproteobacteria</taxon>
        <taxon>Caulobacterales</taxon>
        <taxon>Caulobacteraceae</taxon>
        <taxon>Brevundimonas</taxon>
    </lineage>
</organism>
<feature type="binding site" evidence="2">
    <location>
        <position position="34"/>
    </location>
    <ligand>
        <name>substrate</name>
    </ligand>
</feature>
<feature type="binding site" evidence="2">
    <location>
        <position position="42"/>
    </location>
    <ligand>
        <name>substrate</name>
    </ligand>
</feature>
<evidence type="ECO:0000256" key="1">
    <source>
        <dbReference type="ARBA" id="ARBA00022679"/>
    </source>
</evidence>
<comment type="function">
    <text evidence="2">Catalyzes the condensation of isopentenyl diphosphate (IPP) with allylic pyrophosphates generating different type of terpenoids.</text>
</comment>
<evidence type="ECO:0000256" key="3">
    <source>
        <dbReference type="SAM" id="MobiDB-lite"/>
    </source>
</evidence>
<comment type="caution">
    <text evidence="4">The sequence shown here is derived from an EMBL/GenBank/DDBJ whole genome shotgun (WGS) entry which is preliminary data.</text>
</comment>
<feature type="binding site" evidence="2">
    <location>
        <begin position="74"/>
        <end position="76"/>
    </location>
    <ligand>
        <name>substrate</name>
    </ligand>
</feature>
<dbReference type="RefSeq" id="WP_039247424.1">
    <property type="nucleotide sequence ID" value="NZ_JWSY01000024.1"/>
</dbReference>
<keyword evidence="2" id="KW-0479">Metal-binding</keyword>
<dbReference type="HAMAP" id="MF_01139">
    <property type="entry name" value="ISPT"/>
    <property type="match status" value="1"/>
</dbReference>
<dbReference type="InterPro" id="IPR018520">
    <property type="entry name" value="UPP_synth-like_CS"/>
</dbReference>
<dbReference type="InterPro" id="IPR036424">
    <property type="entry name" value="UPP_synth-like_sf"/>
</dbReference>
<feature type="binding site" evidence="2">
    <location>
        <position position="78"/>
    </location>
    <ligand>
        <name>substrate</name>
    </ligand>
</feature>
<feature type="active site" evidence="2">
    <location>
        <position position="29"/>
    </location>
</feature>
<dbReference type="PROSITE" id="PS01066">
    <property type="entry name" value="UPP_SYNTHASE"/>
    <property type="match status" value="1"/>
</dbReference>
<evidence type="ECO:0000256" key="2">
    <source>
        <dbReference type="HAMAP-Rule" id="MF_01139"/>
    </source>
</evidence>
<feature type="binding site" evidence="2">
    <location>
        <position position="80"/>
    </location>
    <ligand>
        <name>substrate</name>
    </ligand>
</feature>
<dbReference type="NCBIfam" id="TIGR00055">
    <property type="entry name" value="uppS"/>
    <property type="match status" value="1"/>
</dbReference>
<dbReference type="PANTHER" id="PTHR10291:SF0">
    <property type="entry name" value="DEHYDRODOLICHYL DIPHOSPHATE SYNTHASE 2"/>
    <property type="match status" value="1"/>
</dbReference>
<name>A0A0B4CII2_9CAUL</name>
<comment type="cofactor">
    <cofactor evidence="2">
        <name>Mg(2+)</name>
        <dbReference type="ChEBI" id="CHEBI:18420"/>
    </cofactor>
    <text evidence="2">Binds 2 magnesium ions per subunit.</text>
</comment>
<accession>A0A0B4CII2</accession>
<dbReference type="GO" id="GO:0008834">
    <property type="term" value="F:ditrans,polycis-undecaprenyl-diphosphate synthase [(2E,6E)-farnesyl-diphosphate specific] activity"/>
    <property type="evidence" value="ECO:0007669"/>
    <property type="project" value="TreeGrafter"/>
</dbReference>
<dbReference type="InterPro" id="IPR001441">
    <property type="entry name" value="UPP_synth-like"/>
</dbReference>
<dbReference type="STRING" id="172043.RM53_13120"/>
<feature type="binding site" evidence="2">
    <location>
        <position position="46"/>
    </location>
    <ligand>
        <name>substrate</name>
    </ligand>
</feature>
<dbReference type="GO" id="GO:0000287">
    <property type="term" value="F:magnesium ion binding"/>
    <property type="evidence" value="ECO:0007669"/>
    <property type="project" value="UniProtKB-UniRule"/>
</dbReference>
<feature type="region of interest" description="Disordered" evidence="3">
    <location>
        <begin position="1"/>
        <end position="22"/>
    </location>
</feature>
<reference evidence="4 5" key="1">
    <citation type="submission" date="2014-12" db="EMBL/GenBank/DDBJ databases">
        <title>Genome sequencing of Brevundimonas nasdae TPW30.</title>
        <authorList>
            <person name="Tan P.W."/>
            <person name="Chan K.-G."/>
        </authorList>
    </citation>
    <scope>NUCLEOTIDE SEQUENCE [LARGE SCALE GENOMIC DNA]</scope>
    <source>
        <strain evidence="4 5">TPW30</strain>
    </source>
</reference>
<proteinExistence type="inferred from homology"/>
<sequence length="257" mass="27928">MTADRAAPSGQSPDKQGQDGPRHVAIIMDGNGRWAKARGLPRALGHREGVQALKRTIQAASDLGIDCLTVFGFSTENWSRPEDEVSDLMGLVRSYVASDLARLTKAGVRLKILGRRQGLPADIAAIIERAEAQTAHNDRFLLQVAFNYGGRADLVDAARRHMERVLAGETVEPFNEAILTAGLATAGSPPLDLIVRTSGEQRLSNFLLWEAAYAELVFQDILWPDYGPKALAEAISAFGQRDRRFGGRVIAPERATA</sequence>
<comment type="similarity">
    <text evidence="2">Belongs to the UPP synthase family.</text>
</comment>
<dbReference type="FunFam" id="3.40.1180.10:FF:000001">
    <property type="entry name" value="(2E,6E)-farnesyl-diphosphate-specific ditrans,polycis-undecaprenyl-diphosphate synthase"/>
    <property type="match status" value="1"/>
</dbReference>
<dbReference type="Gene3D" id="3.40.1180.10">
    <property type="entry name" value="Decaprenyl diphosphate synthase-like"/>
    <property type="match status" value="1"/>
</dbReference>
<comment type="subunit">
    <text evidence="2">Homodimer.</text>
</comment>
<dbReference type="EMBL" id="JWSY01000024">
    <property type="protein sequence ID" value="KIC56247.1"/>
    <property type="molecule type" value="Genomic_DNA"/>
</dbReference>
<feature type="binding site" evidence="2">
    <location>
        <begin position="202"/>
        <end position="204"/>
    </location>
    <ligand>
        <name>substrate</name>
    </ligand>
</feature>
<feature type="binding site" evidence="2">
    <location>
        <begin position="30"/>
        <end position="33"/>
    </location>
    <ligand>
        <name>substrate</name>
    </ligand>
</feature>
<feature type="binding site" evidence="2">
    <location>
        <position position="196"/>
    </location>
    <ligand>
        <name>substrate</name>
    </ligand>
</feature>
<keyword evidence="1 2" id="KW-0808">Transferase</keyword>
<dbReference type="Pfam" id="PF01255">
    <property type="entry name" value="Prenyltransf"/>
    <property type="match status" value="1"/>
</dbReference>
<feature type="binding site" evidence="2">
    <location>
        <position position="215"/>
    </location>
    <ligand>
        <name>Mg(2+)</name>
        <dbReference type="ChEBI" id="CHEBI:18420"/>
    </ligand>
</feature>
<gene>
    <name evidence="4" type="ORF">RM53_13120</name>
</gene>
<dbReference type="EC" id="2.5.1.-" evidence="2"/>
<dbReference type="GO" id="GO:0005829">
    <property type="term" value="C:cytosol"/>
    <property type="evidence" value="ECO:0007669"/>
    <property type="project" value="TreeGrafter"/>
</dbReference>
<dbReference type="AlphaFoldDB" id="A0A0B4CII2"/>
<evidence type="ECO:0000313" key="5">
    <source>
        <dbReference type="Proteomes" id="UP000031166"/>
    </source>
</evidence>
<keyword evidence="2" id="KW-0460">Magnesium</keyword>
<protein>
    <recommendedName>
        <fullName evidence="2">Isoprenyl transferase</fullName>
        <ecNumber evidence="2">2.5.1.-</ecNumber>
    </recommendedName>
</protein>
<dbReference type="Proteomes" id="UP000031166">
    <property type="component" value="Unassembled WGS sequence"/>
</dbReference>